<dbReference type="PANTHER" id="PTHR42718:SF9">
    <property type="entry name" value="MAJOR FACILITATOR SUPERFAMILY MULTIDRUG TRANSPORTER MFSC"/>
    <property type="match status" value="1"/>
</dbReference>
<dbReference type="Pfam" id="PF07690">
    <property type="entry name" value="MFS_1"/>
    <property type="match status" value="1"/>
</dbReference>
<feature type="transmembrane region" description="Helical" evidence="9">
    <location>
        <begin position="405"/>
        <end position="426"/>
    </location>
</feature>
<comment type="caution">
    <text evidence="11">The sequence shown here is derived from an EMBL/GenBank/DDBJ whole genome shotgun (WGS) entry which is preliminary data.</text>
</comment>
<evidence type="ECO:0000256" key="4">
    <source>
        <dbReference type="ARBA" id="ARBA00022475"/>
    </source>
</evidence>
<dbReference type="FunFam" id="1.20.1720.10:FF:000005">
    <property type="entry name" value="Bcr/CflA family efflux transporter"/>
    <property type="match status" value="1"/>
</dbReference>
<dbReference type="Proteomes" id="UP000562352">
    <property type="component" value="Unassembled WGS sequence"/>
</dbReference>
<feature type="transmembrane region" description="Helical" evidence="9">
    <location>
        <begin position="200"/>
        <end position="220"/>
    </location>
</feature>
<keyword evidence="7 9" id="KW-0472">Membrane</keyword>
<dbReference type="InterPro" id="IPR020846">
    <property type="entry name" value="MFS_dom"/>
</dbReference>
<evidence type="ECO:0000313" key="12">
    <source>
        <dbReference type="Proteomes" id="UP000562352"/>
    </source>
</evidence>
<gene>
    <name evidence="11" type="ORF">FHS22_002697</name>
</gene>
<evidence type="ECO:0000256" key="2">
    <source>
        <dbReference type="ARBA" id="ARBA00006236"/>
    </source>
</evidence>
<feature type="transmembrane region" description="Helical" evidence="9">
    <location>
        <begin position="381"/>
        <end position="399"/>
    </location>
</feature>
<feature type="transmembrane region" description="Helical" evidence="9">
    <location>
        <begin position="44"/>
        <end position="61"/>
    </location>
</feature>
<dbReference type="PANTHER" id="PTHR42718">
    <property type="entry name" value="MAJOR FACILITATOR SUPERFAMILY MULTIDRUG TRANSPORTER MFSC"/>
    <property type="match status" value="1"/>
</dbReference>
<evidence type="ECO:0000256" key="8">
    <source>
        <dbReference type="SAM" id="MobiDB-lite"/>
    </source>
</evidence>
<accession>A0A841D4W9</accession>
<dbReference type="InterPro" id="IPR004812">
    <property type="entry name" value="Efflux_drug-R_Bcr/CmlA"/>
</dbReference>
<comment type="similarity">
    <text evidence="2">Belongs to the major facilitator superfamily. Bcr/CmlA family.</text>
</comment>
<dbReference type="PROSITE" id="PS50850">
    <property type="entry name" value="MFS"/>
    <property type="match status" value="1"/>
</dbReference>
<dbReference type="InterPro" id="IPR011701">
    <property type="entry name" value="MFS"/>
</dbReference>
<evidence type="ECO:0000256" key="9">
    <source>
        <dbReference type="SAM" id="Phobius"/>
    </source>
</evidence>
<sequence length="436" mass="43313">MTAADTAPERAGVSPERPEAPGEPGGSAGPPEEPGVSAGGRRRALLLLVLGALSAIGPLSIDMYLPAFPAIAGELGTGQAQVQLTLTACLVGVSVGQVIAGPLSDVRGRRVPLMVGIVAYAAASLLCAFSPTVYGLIGFRLLQGIAGGAALVIVRAVVRDLYEGAAIARIFATLMLVSGLAPILAPILGAELLSHTSWRGIFVVLSAGGLVLLTAALSGVRETLPADRREAGGLRRTLATFGGLLRSRPFMASALAAGLGFGGMFAYISGSPFVLQEVYGASPRTFSLVFALNAIGLTVTAQIGGRLAGRRVAPARLVVIGLFAYVAGAGALTVTALFDLPLPVLVASLFVMMCGAGFVLPGAGALALAGQPPQIAGSASALLGVLQFALGALAAPLVGLGDGSALPMAAVLAVFAVAAAAAFAGLRGHTGAVSAA</sequence>
<dbReference type="SUPFAM" id="SSF103473">
    <property type="entry name" value="MFS general substrate transporter"/>
    <property type="match status" value="1"/>
</dbReference>
<evidence type="ECO:0000256" key="3">
    <source>
        <dbReference type="ARBA" id="ARBA00022448"/>
    </source>
</evidence>
<feature type="transmembrane region" description="Helical" evidence="9">
    <location>
        <begin position="81"/>
        <end position="99"/>
    </location>
</feature>
<dbReference type="NCBIfam" id="TIGR00710">
    <property type="entry name" value="efflux_Bcr_CflA"/>
    <property type="match status" value="1"/>
</dbReference>
<protein>
    <submittedName>
        <fullName evidence="11">DHA1 family bicyclomycin/chloramphenicol resistance-like MFS transporter</fullName>
    </submittedName>
</protein>
<feature type="transmembrane region" description="Helical" evidence="9">
    <location>
        <begin position="250"/>
        <end position="268"/>
    </location>
</feature>
<feature type="transmembrane region" description="Helical" evidence="9">
    <location>
        <begin position="344"/>
        <end position="369"/>
    </location>
</feature>
<dbReference type="Gene3D" id="1.20.1720.10">
    <property type="entry name" value="Multidrug resistance protein D"/>
    <property type="match status" value="1"/>
</dbReference>
<organism evidence="11 12">
    <name type="scientific">Planomonospora venezuelensis</name>
    <dbReference type="NCBI Taxonomy" id="1999"/>
    <lineage>
        <taxon>Bacteria</taxon>
        <taxon>Bacillati</taxon>
        <taxon>Actinomycetota</taxon>
        <taxon>Actinomycetes</taxon>
        <taxon>Streptosporangiales</taxon>
        <taxon>Streptosporangiaceae</taxon>
        <taxon>Planomonospora</taxon>
    </lineage>
</organism>
<dbReference type="GO" id="GO:0005886">
    <property type="term" value="C:plasma membrane"/>
    <property type="evidence" value="ECO:0007669"/>
    <property type="project" value="UniProtKB-SubCell"/>
</dbReference>
<evidence type="ECO:0000256" key="1">
    <source>
        <dbReference type="ARBA" id="ARBA00004651"/>
    </source>
</evidence>
<feature type="region of interest" description="Disordered" evidence="8">
    <location>
        <begin position="1"/>
        <end position="37"/>
    </location>
</feature>
<dbReference type="InterPro" id="IPR036259">
    <property type="entry name" value="MFS_trans_sf"/>
</dbReference>
<dbReference type="GO" id="GO:1990961">
    <property type="term" value="P:xenobiotic detoxification by transmembrane export across the plasma membrane"/>
    <property type="evidence" value="ECO:0007669"/>
    <property type="project" value="InterPro"/>
</dbReference>
<feature type="transmembrane region" description="Helical" evidence="9">
    <location>
        <begin position="111"/>
        <end position="131"/>
    </location>
</feature>
<dbReference type="CDD" id="cd17320">
    <property type="entry name" value="MFS_MdfA_MDR_like"/>
    <property type="match status" value="1"/>
</dbReference>
<keyword evidence="3" id="KW-0813">Transport</keyword>
<evidence type="ECO:0000256" key="7">
    <source>
        <dbReference type="ARBA" id="ARBA00023136"/>
    </source>
</evidence>
<evidence type="ECO:0000256" key="5">
    <source>
        <dbReference type="ARBA" id="ARBA00022692"/>
    </source>
</evidence>
<evidence type="ECO:0000313" key="11">
    <source>
        <dbReference type="EMBL" id="MBB5963418.1"/>
    </source>
</evidence>
<dbReference type="RefSeq" id="WP_184941532.1">
    <property type="nucleotide sequence ID" value="NZ_BAAAWZ010000004.1"/>
</dbReference>
<dbReference type="GO" id="GO:0042910">
    <property type="term" value="F:xenobiotic transmembrane transporter activity"/>
    <property type="evidence" value="ECO:0007669"/>
    <property type="project" value="InterPro"/>
</dbReference>
<feature type="domain" description="Major facilitator superfamily (MFS) profile" evidence="10">
    <location>
        <begin position="46"/>
        <end position="431"/>
    </location>
</feature>
<evidence type="ECO:0000256" key="6">
    <source>
        <dbReference type="ARBA" id="ARBA00022989"/>
    </source>
</evidence>
<keyword evidence="6 9" id="KW-1133">Transmembrane helix</keyword>
<evidence type="ECO:0000259" key="10">
    <source>
        <dbReference type="PROSITE" id="PS50850"/>
    </source>
</evidence>
<feature type="transmembrane region" description="Helical" evidence="9">
    <location>
        <begin position="288"/>
        <end position="305"/>
    </location>
</feature>
<reference evidence="11 12" key="1">
    <citation type="submission" date="2020-08" db="EMBL/GenBank/DDBJ databases">
        <title>Genomic Encyclopedia of Type Strains, Phase III (KMG-III): the genomes of soil and plant-associated and newly described type strains.</title>
        <authorList>
            <person name="Whitman W."/>
        </authorList>
    </citation>
    <scope>NUCLEOTIDE SEQUENCE [LARGE SCALE GENOMIC DNA]</scope>
    <source>
        <strain evidence="11 12">CECT 3303</strain>
    </source>
</reference>
<feature type="transmembrane region" description="Helical" evidence="9">
    <location>
        <begin position="170"/>
        <end position="188"/>
    </location>
</feature>
<keyword evidence="12" id="KW-1185">Reference proteome</keyword>
<keyword evidence="5 9" id="KW-0812">Transmembrane</keyword>
<comment type="subcellular location">
    <subcellularLocation>
        <location evidence="1">Cell membrane</location>
        <topology evidence="1">Multi-pass membrane protein</topology>
    </subcellularLocation>
</comment>
<dbReference type="AlphaFoldDB" id="A0A841D4W9"/>
<proteinExistence type="inferred from homology"/>
<keyword evidence="4" id="KW-1003">Cell membrane</keyword>
<name>A0A841D4W9_PLAVE</name>
<feature type="transmembrane region" description="Helical" evidence="9">
    <location>
        <begin position="317"/>
        <end position="338"/>
    </location>
</feature>
<feature type="transmembrane region" description="Helical" evidence="9">
    <location>
        <begin position="137"/>
        <end position="158"/>
    </location>
</feature>
<dbReference type="EMBL" id="JACHJJ010000007">
    <property type="protein sequence ID" value="MBB5963418.1"/>
    <property type="molecule type" value="Genomic_DNA"/>
</dbReference>